<reference evidence="8" key="2">
    <citation type="submission" date="2020-09" db="EMBL/GenBank/DDBJ databases">
        <authorList>
            <person name="Sun Q."/>
            <person name="Ohkuma M."/>
        </authorList>
    </citation>
    <scope>NUCLEOTIDE SEQUENCE</scope>
    <source>
        <strain evidence="8">JCM 12580</strain>
    </source>
</reference>
<evidence type="ECO:0000313" key="8">
    <source>
        <dbReference type="EMBL" id="GGJ93516.1"/>
    </source>
</evidence>
<organism evidence="8 9">
    <name type="scientific">Lentibacillus kapialis</name>
    <dbReference type="NCBI Taxonomy" id="340214"/>
    <lineage>
        <taxon>Bacteria</taxon>
        <taxon>Bacillati</taxon>
        <taxon>Bacillota</taxon>
        <taxon>Bacilli</taxon>
        <taxon>Bacillales</taxon>
        <taxon>Bacillaceae</taxon>
        <taxon>Lentibacillus</taxon>
    </lineage>
</organism>
<dbReference type="InterPro" id="IPR013785">
    <property type="entry name" value="Aldolase_TIM"/>
</dbReference>
<dbReference type="EMBL" id="BMNQ01000016">
    <property type="protein sequence ID" value="GGJ93516.1"/>
    <property type="molecule type" value="Genomic_DNA"/>
</dbReference>
<comment type="function">
    <text evidence="1">Nitronate monooxygenase that uses molecular oxygen to catalyze the oxidative denitrification of alkyl nitronates. Acts on propionate 3-nitronate (P3N), the presumed physiological substrate. Probably functions in the detoxification of P3N, a metabolic poison produced by plants and fungi as a defense mechanism.</text>
</comment>
<evidence type="ECO:0000313" key="9">
    <source>
        <dbReference type="Proteomes" id="UP000658382"/>
    </source>
</evidence>
<accession>A0A917UXL8</accession>
<dbReference type="RefSeq" id="WP_188632491.1">
    <property type="nucleotide sequence ID" value="NZ_BMNQ01000016.1"/>
</dbReference>
<evidence type="ECO:0000256" key="4">
    <source>
        <dbReference type="ARBA" id="ARBA00022630"/>
    </source>
</evidence>
<dbReference type="GO" id="GO:0018580">
    <property type="term" value="F:nitronate monooxygenase activity"/>
    <property type="evidence" value="ECO:0007669"/>
    <property type="project" value="InterPro"/>
</dbReference>
<evidence type="ECO:0000256" key="5">
    <source>
        <dbReference type="ARBA" id="ARBA00022643"/>
    </source>
</evidence>
<comment type="caution">
    <text evidence="8">The sequence shown here is derived from an EMBL/GenBank/DDBJ whole genome shotgun (WGS) entry which is preliminary data.</text>
</comment>
<proteinExistence type="inferred from homology"/>
<evidence type="ECO:0000256" key="6">
    <source>
        <dbReference type="ARBA" id="ARBA00023002"/>
    </source>
</evidence>
<name>A0A917UXL8_9BACI</name>
<dbReference type="AlphaFoldDB" id="A0A917UXL8"/>
<dbReference type="SUPFAM" id="SSF51412">
    <property type="entry name" value="Inosine monophosphate dehydrogenase (IMPDH)"/>
    <property type="match status" value="1"/>
</dbReference>
<dbReference type="PANTHER" id="PTHR42747:SF4">
    <property type="entry name" value="BLR1330 PROTEIN"/>
    <property type="match status" value="1"/>
</dbReference>
<evidence type="ECO:0000256" key="1">
    <source>
        <dbReference type="ARBA" id="ARBA00003535"/>
    </source>
</evidence>
<sequence length="332" mass="36261">MQNKFQELKQQLKIPAIMAPMFLISNPEMVIQACQSGIIGTFPALNARTNDILDEWMTEINKRLEQFKKEHPNEVVSPWGINFISHKSKSMNKRYDEDLQLIEKHQPPIVITSLGDPSAVVEIVHQYGGIVLSDVINVKFAKKALEKGSEGLILVANGAGGHGGVLNPIAFIHEIRRFFDGPIILSGAISKGEDILAAEILGADLTYLGTRFLTAEESGADMAYKNMTVASSIEDIIYTPAFSGIPANYLIPSIVNAGLDPANLPEKGELDLSGEENSKIRAWKDILSAGQGVGGNQKIQPVTEIVEELSGQYQAAQERIVDQYKTFVGTKS</sequence>
<keyword evidence="5" id="KW-0288">FMN</keyword>
<keyword evidence="4" id="KW-0285">Flavoprotein</keyword>
<keyword evidence="7" id="KW-0503">Monooxygenase</keyword>
<keyword evidence="6" id="KW-0560">Oxidoreductase</keyword>
<reference evidence="8" key="1">
    <citation type="journal article" date="2014" name="Int. J. Syst. Evol. Microbiol.">
        <title>Complete genome sequence of Corynebacterium casei LMG S-19264T (=DSM 44701T), isolated from a smear-ripened cheese.</title>
        <authorList>
            <consortium name="US DOE Joint Genome Institute (JGI-PGF)"/>
            <person name="Walter F."/>
            <person name="Albersmeier A."/>
            <person name="Kalinowski J."/>
            <person name="Ruckert C."/>
        </authorList>
    </citation>
    <scope>NUCLEOTIDE SEQUENCE</scope>
    <source>
        <strain evidence="8">JCM 12580</strain>
    </source>
</reference>
<comment type="similarity">
    <text evidence="2">Belongs to the nitronate monooxygenase family. NMO class I subfamily.</text>
</comment>
<dbReference type="CDD" id="cd04730">
    <property type="entry name" value="NPD_like"/>
    <property type="match status" value="1"/>
</dbReference>
<dbReference type="PANTHER" id="PTHR42747">
    <property type="entry name" value="NITRONATE MONOOXYGENASE-RELATED"/>
    <property type="match status" value="1"/>
</dbReference>
<keyword evidence="9" id="KW-1185">Reference proteome</keyword>
<evidence type="ECO:0000256" key="3">
    <source>
        <dbReference type="ARBA" id="ARBA00013457"/>
    </source>
</evidence>
<dbReference type="Pfam" id="PF03060">
    <property type="entry name" value="NMO"/>
    <property type="match status" value="1"/>
</dbReference>
<protein>
    <recommendedName>
        <fullName evidence="3">Probable nitronate monooxygenase</fullName>
    </recommendedName>
</protein>
<gene>
    <name evidence="8" type="ORF">GCM10007063_15110</name>
</gene>
<evidence type="ECO:0000256" key="7">
    <source>
        <dbReference type="ARBA" id="ARBA00023033"/>
    </source>
</evidence>
<dbReference type="InterPro" id="IPR004136">
    <property type="entry name" value="NMO"/>
</dbReference>
<dbReference type="Proteomes" id="UP000658382">
    <property type="component" value="Unassembled WGS sequence"/>
</dbReference>
<dbReference type="Gene3D" id="3.20.20.70">
    <property type="entry name" value="Aldolase class I"/>
    <property type="match status" value="1"/>
</dbReference>
<evidence type="ECO:0000256" key="2">
    <source>
        <dbReference type="ARBA" id="ARBA00009881"/>
    </source>
</evidence>